<accession>A0A235CKC1</accession>
<evidence type="ECO:0000313" key="13">
    <source>
        <dbReference type="EMBL" id="OYD25048.1"/>
    </source>
</evidence>
<comment type="subcellular location">
    <subcellularLocation>
        <location evidence="2">Membrane</location>
    </subcellularLocation>
</comment>
<feature type="domain" description="Histidine kinase" evidence="11">
    <location>
        <begin position="226"/>
        <end position="425"/>
    </location>
</feature>
<keyword evidence="6 10" id="KW-0812">Transmembrane</keyword>
<protein>
    <recommendedName>
        <fullName evidence="3">histidine kinase</fullName>
        <ecNumber evidence="3">2.7.13.3</ecNumber>
    </recommendedName>
</protein>
<dbReference type="SUPFAM" id="SSF55874">
    <property type="entry name" value="ATPase domain of HSP90 chaperone/DNA topoisomerase II/histidine kinase"/>
    <property type="match status" value="1"/>
</dbReference>
<sequence length="425" mass="47269">MAGVTGWWLTMMPLTINARLRWGLNLLIVTLSLVATVAMVLLVFWFERSLFYNHLQSDLLDQVRAHAGLEQSLVQPMADTTYYKLPAEQQSLLPEPFRGYPEGGHEVLLADGAYNLFVHYEPGWEHVLVQDQSEFERYELRVFGGAALAVLAIWILGFWLSQRLSRQILQPVSRLAAEVARLRHQPGARLQGVYPQDEVGQLAHTFEEYAGRVQELLTREQQFSANASHELRTPMMVIRGALDMLRETGSGTAEEVRQLDRMAAALDDMQRQVELFLQLSRAPEAAARHDTFVPLGQLAAACIEIWQGQAGARGLTLALTVAADEHPQVPATLAGAVINNLLRNALAHTSEGRIELCLGPDWLEVCDSGEGIEPEVLARVRERGISRSGGFGLGLAIVERICEHQGWRLSLASNQPRGTCVRIVF</sequence>
<organism evidence="13 15">
    <name type="scientific">Oceanimonas baumannii</name>
    <dbReference type="NCBI Taxonomy" id="129578"/>
    <lineage>
        <taxon>Bacteria</taxon>
        <taxon>Pseudomonadati</taxon>
        <taxon>Pseudomonadota</taxon>
        <taxon>Gammaproteobacteria</taxon>
        <taxon>Aeromonadales</taxon>
        <taxon>Aeromonadaceae</taxon>
        <taxon>Oceanimonas</taxon>
    </lineage>
</organism>
<comment type="catalytic activity">
    <reaction evidence="1">
        <text>ATP + protein L-histidine = ADP + protein N-phospho-L-histidine.</text>
        <dbReference type="EC" id="2.7.13.3"/>
    </reaction>
</comment>
<proteinExistence type="predicted"/>
<dbReference type="SUPFAM" id="SSF47384">
    <property type="entry name" value="Homodimeric domain of signal transducing histidine kinase"/>
    <property type="match status" value="1"/>
</dbReference>
<reference evidence="13 15" key="1">
    <citation type="submission" date="2017-08" db="EMBL/GenBank/DDBJ databases">
        <title>Draft Genome Sequence of the Marine Bacterium Oceanimonas baumannii ATCC 700832.</title>
        <authorList>
            <person name="Mcclelland W.D."/>
            <person name="Brennan M.A."/>
            <person name="Trachtenberg A.M."/>
            <person name="Maclea K.S."/>
        </authorList>
    </citation>
    <scope>NUCLEOTIDE SEQUENCE [LARGE SCALE GENOMIC DNA]</scope>
    <source>
        <strain evidence="13 15">ATCC 700832</strain>
    </source>
</reference>
<gene>
    <name evidence="13" type="ORF">B6S09_07600</name>
    <name evidence="14" type="ORF">LY04_01469</name>
</gene>
<keyword evidence="16" id="KW-1185">Reference proteome</keyword>
<evidence type="ECO:0000256" key="8">
    <source>
        <dbReference type="ARBA" id="ARBA00022989"/>
    </source>
</evidence>
<evidence type="ECO:0000256" key="10">
    <source>
        <dbReference type="SAM" id="Phobius"/>
    </source>
</evidence>
<evidence type="ECO:0000313" key="16">
    <source>
        <dbReference type="Proteomes" id="UP000295058"/>
    </source>
</evidence>
<evidence type="ECO:0000259" key="12">
    <source>
        <dbReference type="PROSITE" id="PS50885"/>
    </source>
</evidence>
<dbReference type="EMBL" id="NQJF01000005">
    <property type="protein sequence ID" value="OYD25048.1"/>
    <property type="molecule type" value="Genomic_DNA"/>
</dbReference>
<name>A0A235CKC1_9GAMM</name>
<dbReference type="Pfam" id="PF00512">
    <property type="entry name" value="HisKA"/>
    <property type="match status" value="1"/>
</dbReference>
<evidence type="ECO:0000256" key="6">
    <source>
        <dbReference type="ARBA" id="ARBA00022692"/>
    </source>
</evidence>
<dbReference type="Pfam" id="PF00672">
    <property type="entry name" value="HAMP"/>
    <property type="match status" value="1"/>
</dbReference>
<keyword evidence="9" id="KW-0902">Two-component regulatory system</keyword>
<dbReference type="InterPro" id="IPR005467">
    <property type="entry name" value="His_kinase_dom"/>
</dbReference>
<dbReference type="GO" id="GO:0000155">
    <property type="term" value="F:phosphorelay sensor kinase activity"/>
    <property type="evidence" value="ECO:0007669"/>
    <property type="project" value="InterPro"/>
</dbReference>
<evidence type="ECO:0000256" key="7">
    <source>
        <dbReference type="ARBA" id="ARBA00022777"/>
    </source>
</evidence>
<dbReference type="GO" id="GO:0005886">
    <property type="term" value="C:plasma membrane"/>
    <property type="evidence" value="ECO:0007669"/>
    <property type="project" value="TreeGrafter"/>
</dbReference>
<keyword evidence="7 14" id="KW-0418">Kinase</keyword>
<evidence type="ECO:0000256" key="2">
    <source>
        <dbReference type="ARBA" id="ARBA00004370"/>
    </source>
</evidence>
<dbReference type="SMART" id="SM00387">
    <property type="entry name" value="HATPase_c"/>
    <property type="match status" value="1"/>
</dbReference>
<dbReference type="SMART" id="SM00388">
    <property type="entry name" value="HisKA"/>
    <property type="match status" value="1"/>
</dbReference>
<dbReference type="SMART" id="SM00304">
    <property type="entry name" value="HAMP"/>
    <property type="match status" value="1"/>
</dbReference>
<dbReference type="EMBL" id="SODO01000004">
    <property type="protein sequence ID" value="TDW59828.1"/>
    <property type="molecule type" value="Genomic_DNA"/>
</dbReference>
<dbReference type="Pfam" id="PF02518">
    <property type="entry name" value="HATPase_c"/>
    <property type="match status" value="1"/>
</dbReference>
<dbReference type="Proteomes" id="UP000243640">
    <property type="component" value="Unassembled WGS sequence"/>
</dbReference>
<dbReference type="PROSITE" id="PS50885">
    <property type="entry name" value="HAMP"/>
    <property type="match status" value="1"/>
</dbReference>
<evidence type="ECO:0000256" key="1">
    <source>
        <dbReference type="ARBA" id="ARBA00000085"/>
    </source>
</evidence>
<evidence type="ECO:0000256" key="3">
    <source>
        <dbReference type="ARBA" id="ARBA00012438"/>
    </source>
</evidence>
<keyword evidence="4" id="KW-0597">Phosphoprotein</keyword>
<dbReference type="Gene3D" id="6.10.340.10">
    <property type="match status" value="1"/>
</dbReference>
<reference evidence="14 16" key="2">
    <citation type="submission" date="2019-03" db="EMBL/GenBank/DDBJ databases">
        <title>Genomic Encyclopedia of Archaeal and Bacterial Type Strains, Phase II (KMG-II): from individual species to whole genera.</title>
        <authorList>
            <person name="Goeker M."/>
        </authorList>
    </citation>
    <scope>NUCLEOTIDE SEQUENCE [LARGE SCALE GENOMIC DNA]</scope>
    <source>
        <strain evidence="14 16">DSM 15594</strain>
    </source>
</reference>
<dbReference type="Gene3D" id="1.10.287.130">
    <property type="match status" value="1"/>
</dbReference>
<keyword evidence="10" id="KW-0472">Membrane</keyword>
<dbReference type="InterPro" id="IPR036890">
    <property type="entry name" value="HATPase_C_sf"/>
</dbReference>
<dbReference type="InterPro" id="IPR003660">
    <property type="entry name" value="HAMP_dom"/>
</dbReference>
<dbReference type="InterPro" id="IPR003661">
    <property type="entry name" value="HisK_dim/P_dom"/>
</dbReference>
<dbReference type="CDD" id="cd00082">
    <property type="entry name" value="HisKA"/>
    <property type="match status" value="1"/>
</dbReference>
<evidence type="ECO:0000256" key="4">
    <source>
        <dbReference type="ARBA" id="ARBA00022553"/>
    </source>
</evidence>
<evidence type="ECO:0000256" key="9">
    <source>
        <dbReference type="ARBA" id="ARBA00023012"/>
    </source>
</evidence>
<dbReference type="PANTHER" id="PTHR45436">
    <property type="entry name" value="SENSOR HISTIDINE KINASE YKOH"/>
    <property type="match status" value="1"/>
</dbReference>
<evidence type="ECO:0000313" key="15">
    <source>
        <dbReference type="Proteomes" id="UP000243640"/>
    </source>
</evidence>
<dbReference type="Proteomes" id="UP000295058">
    <property type="component" value="Unassembled WGS sequence"/>
</dbReference>
<dbReference type="OrthoDB" id="9121563at2"/>
<dbReference type="AlphaFoldDB" id="A0A235CKC1"/>
<dbReference type="EC" id="2.7.13.3" evidence="3"/>
<dbReference type="InterPro" id="IPR036097">
    <property type="entry name" value="HisK_dim/P_sf"/>
</dbReference>
<dbReference type="PROSITE" id="PS50109">
    <property type="entry name" value="HIS_KIN"/>
    <property type="match status" value="1"/>
</dbReference>
<feature type="transmembrane region" description="Helical" evidence="10">
    <location>
        <begin position="20"/>
        <end position="46"/>
    </location>
</feature>
<dbReference type="InterPro" id="IPR050428">
    <property type="entry name" value="TCS_sensor_his_kinase"/>
</dbReference>
<evidence type="ECO:0000256" key="5">
    <source>
        <dbReference type="ARBA" id="ARBA00022679"/>
    </source>
</evidence>
<dbReference type="InterPro" id="IPR003594">
    <property type="entry name" value="HATPase_dom"/>
</dbReference>
<evidence type="ECO:0000259" key="11">
    <source>
        <dbReference type="PROSITE" id="PS50109"/>
    </source>
</evidence>
<dbReference type="Gene3D" id="3.30.565.10">
    <property type="entry name" value="Histidine kinase-like ATPase, C-terminal domain"/>
    <property type="match status" value="1"/>
</dbReference>
<keyword evidence="8 10" id="KW-1133">Transmembrane helix</keyword>
<feature type="domain" description="HAMP" evidence="12">
    <location>
        <begin position="166"/>
        <end position="218"/>
    </location>
</feature>
<keyword evidence="5" id="KW-0808">Transferase</keyword>
<feature type="transmembrane region" description="Helical" evidence="10">
    <location>
        <begin position="140"/>
        <end position="160"/>
    </location>
</feature>
<evidence type="ECO:0000313" key="14">
    <source>
        <dbReference type="EMBL" id="TDW59828.1"/>
    </source>
</evidence>
<dbReference type="PANTHER" id="PTHR45436:SF16">
    <property type="entry name" value="HISTIDINE KINASE"/>
    <property type="match status" value="1"/>
</dbReference>
<comment type="caution">
    <text evidence="13">The sequence shown here is derived from an EMBL/GenBank/DDBJ whole genome shotgun (WGS) entry which is preliminary data.</text>
</comment>